<name>A7S4J1_NEMVE</name>
<dbReference type="Gene3D" id="2.60.120.200">
    <property type="match status" value="1"/>
</dbReference>
<dbReference type="Pfam" id="PF00354">
    <property type="entry name" value="Pentaxin"/>
    <property type="match status" value="1"/>
</dbReference>
<keyword evidence="4 6" id="KW-1015">Disulfide bond</keyword>
<organism evidence="8 9">
    <name type="scientific">Nematostella vectensis</name>
    <name type="common">Starlet sea anemone</name>
    <dbReference type="NCBI Taxonomy" id="45351"/>
    <lineage>
        <taxon>Eukaryota</taxon>
        <taxon>Metazoa</taxon>
        <taxon>Cnidaria</taxon>
        <taxon>Anthozoa</taxon>
        <taxon>Hexacorallia</taxon>
        <taxon>Actiniaria</taxon>
        <taxon>Edwardsiidae</taxon>
        <taxon>Nematostella</taxon>
    </lineage>
</organism>
<dbReference type="PANTHER" id="PTHR19277">
    <property type="entry name" value="PENTRAXIN"/>
    <property type="match status" value="1"/>
</dbReference>
<evidence type="ECO:0000256" key="6">
    <source>
        <dbReference type="PROSITE-ProRule" id="PRU01172"/>
    </source>
</evidence>
<keyword evidence="3" id="KW-0106">Calcium</keyword>
<keyword evidence="9" id="KW-1185">Reference proteome</keyword>
<evidence type="ECO:0000259" key="7">
    <source>
        <dbReference type="PROSITE" id="PS51828"/>
    </source>
</evidence>
<sequence length="273" mass="30807">MDIRVTIDSKEFGNEYFHLLDDKGLKGDAMKDSDTRILEWSTIQRGHPANVYNVMSTNEKHWYSFDLDPSCEFHFPNRSTENFVAVPLPVDLSECTICAWYSLWSESEDNVILSYVTSDNRSQLQVVIKADGKLELMVNWKTFIQDTLDLSGWHKFCVQWKISDQKIQLHRDSATLDNNRFAELANQMVSSGGELVIGAAQRCYGGCFQESLTFRGNLTQVNIWKEKISDGDVAKLNCGGYSGSKPTALHWKTIQAQPLNGAVRVRCDGGCSS</sequence>
<keyword evidence="2" id="KW-0479">Metal-binding</keyword>
<evidence type="ECO:0000256" key="4">
    <source>
        <dbReference type="ARBA" id="ARBA00023157"/>
    </source>
</evidence>
<evidence type="ECO:0000256" key="2">
    <source>
        <dbReference type="ARBA" id="ARBA00022723"/>
    </source>
</evidence>
<evidence type="ECO:0000256" key="3">
    <source>
        <dbReference type="ARBA" id="ARBA00022837"/>
    </source>
</evidence>
<gene>
    <name evidence="8" type="ORF">NEMVEDRAFT_v1g206705</name>
</gene>
<dbReference type="SMART" id="SM00159">
    <property type="entry name" value="PTX"/>
    <property type="match status" value="1"/>
</dbReference>
<feature type="disulfide bond" evidence="6">
    <location>
        <begin position="98"/>
        <end position="157"/>
    </location>
</feature>
<dbReference type="InterPro" id="IPR001759">
    <property type="entry name" value="PTX_dom"/>
</dbReference>
<protein>
    <recommendedName>
        <fullName evidence="7">Pentraxin (PTX) domain-containing protein</fullName>
    </recommendedName>
</protein>
<dbReference type="PRINTS" id="PR00895">
    <property type="entry name" value="PENTAXIN"/>
</dbReference>
<dbReference type="Proteomes" id="UP000001593">
    <property type="component" value="Unassembled WGS sequence"/>
</dbReference>
<dbReference type="InterPro" id="IPR013320">
    <property type="entry name" value="ConA-like_dom_sf"/>
</dbReference>
<dbReference type="InParanoid" id="A7S4J1"/>
<keyword evidence="5" id="KW-0325">Glycoprotein</keyword>
<dbReference type="GO" id="GO:0046872">
    <property type="term" value="F:metal ion binding"/>
    <property type="evidence" value="ECO:0007669"/>
    <property type="project" value="UniProtKB-KW"/>
</dbReference>
<proteinExistence type="predicted"/>
<accession>A7S4J1</accession>
<dbReference type="HOGENOM" id="CLU_1020479_0_0_1"/>
<evidence type="ECO:0000256" key="1">
    <source>
        <dbReference type="ARBA" id="ARBA00001913"/>
    </source>
</evidence>
<reference evidence="8 9" key="1">
    <citation type="journal article" date="2007" name="Science">
        <title>Sea anemone genome reveals ancestral eumetazoan gene repertoire and genomic organization.</title>
        <authorList>
            <person name="Putnam N.H."/>
            <person name="Srivastava M."/>
            <person name="Hellsten U."/>
            <person name="Dirks B."/>
            <person name="Chapman J."/>
            <person name="Salamov A."/>
            <person name="Terry A."/>
            <person name="Shapiro H."/>
            <person name="Lindquist E."/>
            <person name="Kapitonov V.V."/>
            <person name="Jurka J."/>
            <person name="Genikhovich G."/>
            <person name="Grigoriev I.V."/>
            <person name="Lucas S.M."/>
            <person name="Steele R.E."/>
            <person name="Finnerty J.R."/>
            <person name="Technau U."/>
            <person name="Martindale M.Q."/>
            <person name="Rokhsar D.S."/>
        </authorList>
    </citation>
    <scope>NUCLEOTIDE SEQUENCE [LARGE SCALE GENOMIC DNA]</scope>
    <source>
        <strain evidence="9">CH2 X CH6</strain>
    </source>
</reference>
<evidence type="ECO:0000313" key="9">
    <source>
        <dbReference type="Proteomes" id="UP000001593"/>
    </source>
</evidence>
<dbReference type="PANTHER" id="PTHR19277:SF161">
    <property type="entry name" value="LAMININ G DOMAIN-CONTAINING PROTEIN"/>
    <property type="match status" value="1"/>
</dbReference>
<dbReference type="PhylomeDB" id="A7S4J1"/>
<evidence type="ECO:0000256" key="5">
    <source>
        <dbReference type="ARBA" id="ARBA00023180"/>
    </source>
</evidence>
<dbReference type="SUPFAM" id="SSF49899">
    <property type="entry name" value="Concanavalin A-like lectins/glucanases"/>
    <property type="match status" value="1"/>
</dbReference>
<dbReference type="EMBL" id="DS469578">
    <property type="protein sequence ID" value="EDO41424.1"/>
    <property type="molecule type" value="Genomic_DNA"/>
</dbReference>
<dbReference type="InterPro" id="IPR051360">
    <property type="entry name" value="Neuronal_Pentraxin_Related"/>
</dbReference>
<feature type="domain" description="Pentraxin (PTX)" evidence="7">
    <location>
        <begin position="69"/>
        <end position="271"/>
    </location>
</feature>
<dbReference type="PROSITE" id="PS51828">
    <property type="entry name" value="PTX_2"/>
    <property type="match status" value="1"/>
</dbReference>
<dbReference type="AlphaFoldDB" id="A7S4J1"/>
<evidence type="ECO:0000313" key="8">
    <source>
        <dbReference type="EMBL" id="EDO41424.1"/>
    </source>
</evidence>
<comment type="cofactor">
    <cofactor evidence="1">
        <name>Ca(2+)</name>
        <dbReference type="ChEBI" id="CHEBI:29108"/>
    </cofactor>
</comment>